<dbReference type="Gene3D" id="3.40.50.2300">
    <property type="match status" value="2"/>
</dbReference>
<comment type="caution">
    <text evidence="8">The sequence shown here is derived from an EMBL/GenBank/DDBJ whole genome shotgun (WGS) entry which is preliminary data.</text>
</comment>
<accession>A0A511ZKN8</accession>
<evidence type="ECO:0000313" key="8">
    <source>
        <dbReference type="EMBL" id="GEN88028.1"/>
    </source>
</evidence>
<evidence type="ECO:0000259" key="7">
    <source>
        <dbReference type="Pfam" id="PF02608"/>
    </source>
</evidence>
<evidence type="ECO:0000256" key="4">
    <source>
        <dbReference type="ARBA" id="ARBA00022729"/>
    </source>
</evidence>
<dbReference type="Proteomes" id="UP000321558">
    <property type="component" value="Unassembled WGS sequence"/>
</dbReference>
<dbReference type="InterPro" id="IPR050957">
    <property type="entry name" value="BMP_lipoprotein"/>
</dbReference>
<evidence type="ECO:0000256" key="1">
    <source>
        <dbReference type="ARBA" id="ARBA00004193"/>
    </source>
</evidence>
<dbReference type="OrthoDB" id="2556857at2"/>
<dbReference type="RefSeq" id="WP_147210972.1">
    <property type="nucleotide sequence ID" value="NZ_BJYM01000011.1"/>
</dbReference>
<dbReference type="GO" id="GO:0005886">
    <property type="term" value="C:plasma membrane"/>
    <property type="evidence" value="ECO:0007669"/>
    <property type="project" value="UniProtKB-SubCell"/>
</dbReference>
<dbReference type="InterPro" id="IPR003760">
    <property type="entry name" value="PnrA-like"/>
</dbReference>
<dbReference type="STRING" id="582851.GCA_900162665_00131"/>
<protein>
    <submittedName>
        <fullName evidence="8">Transcriptional activator protein med</fullName>
    </submittedName>
</protein>
<organism evidence="8 9">
    <name type="scientific">Oceanobacillus sojae</name>
    <dbReference type="NCBI Taxonomy" id="582851"/>
    <lineage>
        <taxon>Bacteria</taxon>
        <taxon>Bacillati</taxon>
        <taxon>Bacillota</taxon>
        <taxon>Bacilli</taxon>
        <taxon>Bacillales</taxon>
        <taxon>Bacillaceae</taxon>
        <taxon>Oceanobacillus</taxon>
    </lineage>
</organism>
<gene>
    <name evidence="8" type="primary">med</name>
    <name evidence="8" type="ORF">OSO01_27670</name>
</gene>
<keyword evidence="9" id="KW-1185">Reference proteome</keyword>
<dbReference type="EMBL" id="BJYM01000011">
    <property type="protein sequence ID" value="GEN88028.1"/>
    <property type="molecule type" value="Genomic_DNA"/>
</dbReference>
<evidence type="ECO:0000256" key="5">
    <source>
        <dbReference type="ARBA" id="ARBA00023136"/>
    </source>
</evidence>
<comment type="similarity">
    <text evidence="2">Belongs to the BMP lipoprotein family.</text>
</comment>
<evidence type="ECO:0000313" key="9">
    <source>
        <dbReference type="Proteomes" id="UP000321558"/>
    </source>
</evidence>
<name>A0A511ZKN8_9BACI</name>
<evidence type="ECO:0000256" key="6">
    <source>
        <dbReference type="ARBA" id="ARBA00023288"/>
    </source>
</evidence>
<evidence type="ECO:0000256" key="3">
    <source>
        <dbReference type="ARBA" id="ARBA00022475"/>
    </source>
</evidence>
<dbReference type="PANTHER" id="PTHR34296">
    <property type="entry name" value="TRANSCRIPTIONAL ACTIVATOR PROTEIN MED"/>
    <property type="match status" value="1"/>
</dbReference>
<reference evidence="8 9" key="1">
    <citation type="submission" date="2019-07" db="EMBL/GenBank/DDBJ databases">
        <title>Whole genome shotgun sequence of Oceanobacillus sojae NBRC 105379.</title>
        <authorList>
            <person name="Hosoyama A."/>
            <person name="Uohara A."/>
            <person name="Ohji S."/>
            <person name="Ichikawa N."/>
        </authorList>
    </citation>
    <scope>NUCLEOTIDE SEQUENCE [LARGE SCALE GENOMIC DNA]</scope>
    <source>
        <strain evidence="8 9">NBRC 105379</strain>
    </source>
</reference>
<evidence type="ECO:0000256" key="2">
    <source>
        <dbReference type="ARBA" id="ARBA00008610"/>
    </source>
</evidence>
<sequence length="318" mass="36297">MKYIYYSIILLFIFCTLPACSYFETGEIQNVGFITDAEIDNNPWAEQGYQAMQEIGDEYDVDVFYEENIETMHQVQQAVDQFVNDGVNLIYGHSNIYGEYFMSLAESYPDVHFVYVNGGESRENVTSLNFNAHAMGFFAGMVAGHMTNSNEIGIIAAYFWQPEIEGFFEGVNYVNKEAETKLEYINDWNNVDLALNNYNVMKDEGVDIFYPIGDAFSESIIKEAENDGLFAIGYMMDQMEVAPDAVLTSTIQQIGDLYKSAADDFNKQDLEGKIYTYDFRDGYISLGAFHSSVPRYVKMQVEEDIEEYIESGLLPNEY</sequence>
<dbReference type="AlphaFoldDB" id="A0A511ZKN8"/>
<dbReference type="SUPFAM" id="SSF53822">
    <property type="entry name" value="Periplasmic binding protein-like I"/>
    <property type="match status" value="2"/>
</dbReference>
<keyword evidence="6" id="KW-0449">Lipoprotein</keyword>
<dbReference type="PANTHER" id="PTHR34296:SF2">
    <property type="entry name" value="ABC TRANSPORTER GUANOSINE-BINDING PROTEIN NUPN"/>
    <property type="match status" value="1"/>
</dbReference>
<dbReference type="Pfam" id="PF02608">
    <property type="entry name" value="Bmp"/>
    <property type="match status" value="1"/>
</dbReference>
<feature type="domain" description="ABC transporter substrate-binding protein PnrA-like" evidence="7">
    <location>
        <begin position="28"/>
        <end position="315"/>
    </location>
</feature>
<proteinExistence type="inferred from homology"/>
<keyword evidence="5" id="KW-0472">Membrane</keyword>
<keyword evidence="3" id="KW-1003">Cell membrane</keyword>
<dbReference type="InterPro" id="IPR028082">
    <property type="entry name" value="Peripla_BP_I"/>
</dbReference>
<comment type="subcellular location">
    <subcellularLocation>
        <location evidence="1">Cell membrane</location>
        <topology evidence="1">Lipid-anchor</topology>
    </subcellularLocation>
</comment>
<keyword evidence="4" id="KW-0732">Signal</keyword>